<sequence>MKFSDYDYHSAKARSGEKLGQMLRWLYRWEVSSVHALAELFGTKRSATYSTLSRYEKFGLIDAFTMPNVCGRVYHLKKNGVSTARELFVGHKDEHLKTAYFPSKINRSHVVHDLLTQHIVLRLKSEHSQARFLTDRQLRLRQKFFLRQAYKIPDAVVHLGSHKKPHQVLIEVQESPLRSYHLELILSLYAESIIRGEIQGLVFASTKRNILEHARRIIDRGVRSFDYVDGRWHPINPTVRQGPLSLEMVGKSIILYDLSHYASRYYTHIIRG</sequence>
<reference evidence="1 2" key="1">
    <citation type="submission" date="2020-12" db="EMBL/GenBank/DDBJ databases">
        <authorList>
            <person name="Shan Y."/>
        </authorList>
    </citation>
    <scope>NUCLEOTIDE SEQUENCE [LARGE SCALE GENOMIC DNA]</scope>
    <source>
        <strain evidence="2">csc3.9</strain>
    </source>
</reference>
<dbReference type="AlphaFoldDB" id="A0A7T4UQF2"/>
<proteinExistence type="predicted"/>
<name>A0A7T4UQF2_9GAMM</name>
<dbReference type="KEGG" id="snan:I6N98_02045"/>
<protein>
    <submittedName>
        <fullName evidence="1">Replication-relaxation family protein</fullName>
    </submittedName>
</protein>
<keyword evidence="2" id="KW-1185">Reference proteome</keyword>
<organism evidence="1 2">
    <name type="scientific">Spongiibacter nanhainus</name>
    <dbReference type="NCBI Taxonomy" id="2794344"/>
    <lineage>
        <taxon>Bacteria</taxon>
        <taxon>Pseudomonadati</taxon>
        <taxon>Pseudomonadota</taxon>
        <taxon>Gammaproteobacteria</taxon>
        <taxon>Cellvibrionales</taxon>
        <taxon>Spongiibacteraceae</taxon>
        <taxon>Spongiibacter</taxon>
    </lineage>
</organism>
<dbReference type="RefSeq" id="WP_198570169.1">
    <property type="nucleotide sequence ID" value="NZ_CP066167.1"/>
</dbReference>
<dbReference type="Proteomes" id="UP000596063">
    <property type="component" value="Chromosome"/>
</dbReference>
<dbReference type="EMBL" id="CP066167">
    <property type="protein sequence ID" value="QQD18678.1"/>
    <property type="molecule type" value="Genomic_DNA"/>
</dbReference>
<gene>
    <name evidence="1" type="ORF">I6N98_02045</name>
</gene>
<accession>A0A7T4UQF2</accession>
<evidence type="ECO:0000313" key="1">
    <source>
        <dbReference type="EMBL" id="QQD18678.1"/>
    </source>
</evidence>
<evidence type="ECO:0000313" key="2">
    <source>
        <dbReference type="Proteomes" id="UP000596063"/>
    </source>
</evidence>